<dbReference type="HAMAP" id="MF_00201">
    <property type="entry name" value="RecO"/>
    <property type="match status" value="1"/>
</dbReference>
<gene>
    <name evidence="4" type="primary">recO</name>
    <name evidence="6" type="ORF">HMPREF1090_00390</name>
</gene>
<dbReference type="InterPro" id="IPR012340">
    <property type="entry name" value="NA-bd_OB-fold"/>
</dbReference>
<sequence length="216" mass="24766">MRETVTLTGMVLLSAPSGDYDRRLVLLTRERGKITAFSHGARKQGNPLMAASRPFCFGNFSLYEGRNAYNLQSAQITNYFEGLSTDMEAACYGSYFLETAAYFAQENLDGTELLKLLYQSLRALLRPALPNRLVRRIFELKSMVINGEYTQDPPVPVSDSCHYAWEYVICSPSESLYKFCLKEEVLKEFESVVEKSRRYFVRHEFRSLEILETLTA</sequence>
<dbReference type="EMBL" id="AGYR01000002">
    <property type="protein sequence ID" value="ENZ19969.1"/>
    <property type="molecule type" value="Genomic_DNA"/>
</dbReference>
<evidence type="ECO:0000259" key="5">
    <source>
        <dbReference type="Pfam" id="PF11967"/>
    </source>
</evidence>
<dbReference type="InterPro" id="IPR003717">
    <property type="entry name" value="RecO"/>
</dbReference>
<proteinExistence type="inferred from homology"/>
<dbReference type="PANTHER" id="PTHR33991:SF1">
    <property type="entry name" value="DNA REPAIR PROTEIN RECO"/>
    <property type="match status" value="1"/>
</dbReference>
<dbReference type="HOGENOM" id="CLU_066632_3_0_9"/>
<dbReference type="PATRIC" id="fig|999408.3.peg.428"/>
<dbReference type="GO" id="GO:0006310">
    <property type="term" value="P:DNA recombination"/>
    <property type="evidence" value="ECO:0007669"/>
    <property type="project" value="UniProtKB-UniRule"/>
</dbReference>
<dbReference type="Pfam" id="PF11967">
    <property type="entry name" value="RecO_N"/>
    <property type="match status" value="1"/>
</dbReference>
<dbReference type="PANTHER" id="PTHR33991">
    <property type="entry name" value="DNA REPAIR PROTEIN RECO"/>
    <property type="match status" value="1"/>
</dbReference>
<reference evidence="6 7" key="1">
    <citation type="submission" date="2013-01" db="EMBL/GenBank/DDBJ databases">
        <title>The Genome Sequence of Clostridium clostridioforme 90A8.</title>
        <authorList>
            <consortium name="The Broad Institute Genome Sequencing Platform"/>
            <person name="Earl A."/>
            <person name="Ward D."/>
            <person name="Feldgarden M."/>
            <person name="Gevers D."/>
            <person name="Courvalin P."/>
            <person name="Lambert T."/>
            <person name="Walker B."/>
            <person name="Young S.K."/>
            <person name="Zeng Q."/>
            <person name="Gargeya S."/>
            <person name="Fitzgerald M."/>
            <person name="Haas B."/>
            <person name="Abouelleil A."/>
            <person name="Alvarado L."/>
            <person name="Arachchi H.M."/>
            <person name="Berlin A.M."/>
            <person name="Chapman S.B."/>
            <person name="Dewar J."/>
            <person name="Goldberg J."/>
            <person name="Griggs A."/>
            <person name="Gujja S."/>
            <person name="Hansen M."/>
            <person name="Howarth C."/>
            <person name="Imamovic A."/>
            <person name="Larimer J."/>
            <person name="McCowan C."/>
            <person name="Murphy C."/>
            <person name="Neiman D."/>
            <person name="Pearson M."/>
            <person name="Priest M."/>
            <person name="Roberts A."/>
            <person name="Saif S."/>
            <person name="Shea T."/>
            <person name="Sisk P."/>
            <person name="Sykes S."/>
            <person name="Wortman J."/>
            <person name="Nusbaum C."/>
            <person name="Birren B."/>
        </authorList>
    </citation>
    <scope>NUCLEOTIDE SEQUENCE [LARGE SCALE GENOMIC DNA]</scope>
    <source>
        <strain evidence="6 7">90A8</strain>
    </source>
</reference>
<evidence type="ECO:0000313" key="6">
    <source>
        <dbReference type="EMBL" id="ENZ19969.1"/>
    </source>
</evidence>
<dbReference type="GeneID" id="57963810"/>
<evidence type="ECO:0000256" key="1">
    <source>
        <dbReference type="ARBA" id="ARBA00022763"/>
    </source>
</evidence>
<organism evidence="6 7">
    <name type="scientific">[Clostridium] clostridioforme 90A8</name>
    <dbReference type="NCBI Taxonomy" id="999408"/>
    <lineage>
        <taxon>Bacteria</taxon>
        <taxon>Bacillati</taxon>
        <taxon>Bacillota</taxon>
        <taxon>Clostridia</taxon>
        <taxon>Lachnospirales</taxon>
        <taxon>Lachnospiraceae</taxon>
        <taxon>Enterocloster</taxon>
    </lineage>
</organism>
<feature type="domain" description="DNA replication/recombination mediator RecO N-terminal" evidence="5">
    <location>
        <begin position="1"/>
        <end position="80"/>
    </location>
</feature>
<evidence type="ECO:0000313" key="7">
    <source>
        <dbReference type="Proteomes" id="UP000013085"/>
    </source>
</evidence>
<keyword evidence="1 4" id="KW-0227">DNA damage</keyword>
<dbReference type="NCBIfam" id="TIGR00613">
    <property type="entry name" value="reco"/>
    <property type="match status" value="1"/>
</dbReference>
<comment type="similarity">
    <text evidence="4">Belongs to the RecO family.</text>
</comment>
<dbReference type="RefSeq" id="WP_002586230.1">
    <property type="nucleotide sequence ID" value="NZ_KB850976.1"/>
</dbReference>
<dbReference type="GO" id="GO:0043590">
    <property type="term" value="C:bacterial nucleoid"/>
    <property type="evidence" value="ECO:0007669"/>
    <property type="project" value="TreeGrafter"/>
</dbReference>
<dbReference type="Proteomes" id="UP000013085">
    <property type="component" value="Unassembled WGS sequence"/>
</dbReference>
<dbReference type="SUPFAM" id="SSF50249">
    <property type="entry name" value="Nucleic acid-binding proteins"/>
    <property type="match status" value="1"/>
</dbReference>
<protein>
    <recommendedName>
        <fullName evidence="4">DNA repair protein RecO</fullName>
    </recommendedName>
    <alternativeName>
        <fullName evidence="4">Recombination protein O</fullName>
    </alternativeName>
</protein>
<evidence type="ECO:0000256" key="2">
    <source>
        <dbReference type="ARBA" id="ARBA00023172"/>
    </source>
</evidence>
<accession>A0A0E2HGR9</accession>
<dbReference type="Gene3D" id="2.40.50.140">
    <property type="entry name" value="Nucleic acid-binding proteins"/>
    <property type="match status" value="1"/>
</dbReference>
<evidence type="ECO:0000256" key="3">
    <source>
        <dbReference type="ARBA" id="ARBA00023204"/>
    </source>
</evidence>
<dbReference type="InterPro" id="IPR037278">
    <property type="entry name" value="ARFGAP/RecO"/>
</dbReference>
<comment type="function">
    <text evidence="4">Involved in DNA repair and RecF pathway recombination.</text>
</comment>
<comment type="caution">
    <text evidence="6">The sequence shown here is derived from an EMBL/GenBank/DDBJ whole genome shotgun (WGS) entry which is preliminary data.</text>
</comment>
<keyword evidence="2 4" id="KW-0233">DNA recombination</keyword>
<dbReference type="SUPFAM" id="SSF57863">
    <property type="entry name" value="ArfGap/RecO-like zinc finger"/>
    <property type="match status" value="1"/>
</dbReference>
<dbReference type="GO" id="GO:0006302">
    <property type="term" value="P:double-strand break repair"/>
    <property type="evidence" value="ECO:0007669"/>
    <property type="project" value="TreeGrafter"/>
</dbReference>
<keyword evidence="3 4" id="KW-0234">DNA repair</keyword>
<name>A0A0E2HGR9_9FIRM</name>
<dbReference type="InterPro" id="IPR022572">
    <property type="entry name" value="DNA_rep/recomb_RecO_N"/>
</dbReference>
<dbReference type="AlphaFoldDB" id="A0A0E2HGR9"/>
<dbReference type="Pfam" id="PF02565">
    <property type="entry name" value="RecO_C"/>
    <property type="match status" value="1"/>
</dbReference>
<evidence type="ECO:0000256" key="4">
    <source>
        <dbReference type="HAMAP-Rule" id="MF_00201"/>
    </source>
</evidence>